<dbReference type="AlphaFoldDB" id="A0A150G9K3"/>
<dbReference type="PROSITE" id="PS50920">
    <property type="entry name" value="SOLCAR"/>
    <property type="match status" value="3"/>
</dbReference>
<evidence type="ECO:0000259" key="10">
    <source>
        <dbReference type="PROSITE" id="PS50222"/>
    </source>
</evidence>
<dbReference type="InterPro" id="IPR018247">
    <property type="entry name" value="EF_Hand_1_Ca_BS"/>
</dbReference>
<accession>A0A150G9K3</accession>
<gene>
    <name evidence="11" type="ORF">GPECTOR_43g945</name>
</gene>
<dbReference type="Gene3D" id="1.50.40.10">
    <property type="entry name" value="Mitochondrial carrier domain"/>
    <property type="match status" value="1"/>
</dbReference>
<dbReference type="InterPro" id="IPR011992">
    <property type="entry name" value="EF-hand-dom_pair"/>
</dbReference>
<dbReference type="PROSITE" id="PS00018">
    <property type="entry name" value="EF_HAND_1"/>
    <property type="match status" value="1"/>
</dbReference>
<evidence type="ECO:0000256" key="5">
    <source>
        <dbReference type="ARBA" id="ARBA00022837"/>
    </source>
</evidence>
<dbReference type="EMBL" id="LSYV01000044">
    <property type="protein sequence ID" value="KXZ46508.1"/>
    <property type="molecule type" value="Genomic_DNA"/>
</dbReference>
<dbReference type="Pfam" id="PF00153">
    <property type="entry name" value="Mito_carr"/>
    <property type="match status" value="3"/>
</dbReference>
<evidence type="ECO:0000256" key="3">
    <source>
        <dbReference type="ARBA" id="ARBA00022692"/>
    </source>
</evidence>
<proteinExistence type="predicted"/>
<dbReference type="GO" id="GO:0005509">
    <property type="term" value="F:calcium ion binding"/>
    <property type="evidence" value="ECO:0007669"/>
    <property type="project" value="InterPro"/>
</dbReference>
<keyword evidence="7 8" id="KW-0472">Membrane</keyword>
<keyword evidence="12" id="KW-1185">Reference proteome</keyword>
<keyword evidence="4" id="KW-0677">Repeat</keyword>
<dbReference type="GO" id="GO:0005743">
    <property type="term" value="C:mitochondrial inner membrane"/>
    <property type="evidence" value="ECO:0007669"/>
    <property type="project" value="UniProtKB-SubCell"/>
</dbReference>
<evidence type="ECO:0000256" key="9">
    <source>
        <dbReference type="SAM" id="MobiDB-lite"/>
    </source>
</evidence>
<dbReference type="InterPro" id="IPR002067">
    <property type="entry name" value="MCP"/>
</dbReference>
<dbReference type="PROSITE" id="PS50222">
    <property type="entry name" value="EF_HAND_2"/>
    <property type="match status" value="2"/>
</dbReference>
<dbReference type="InterPro" id="IPR023395">
    <property type="entry name" value="MCP_dom_sf"/>
</dbReference>
<name>A0A150G9K3_GONPE</name>
<dbReference type="Pfam" id="PF13405">
    <property type="entry name" value="EF-hand_6"/>
    <property type="match status" value="1"/>
</dbReference>
<dbReference type="InterPro" id="IPR018108">
    <property type="entry name" value="MCP_transmembrane"/>
</dbReference>
<feature type="repeat" description="Solcar" evidence="8">
    <location>
        <begin position="323"/>
        <end position="424"/>
    </location>
</feature>
<feature type="region of interest" description="Disordered" evidence="9">
    <location>
        <begin position="1"/>
        <end position="20"/>
    </location>
</feature>
<dbReference type="Gene3D" id="1.10.238.10">
    <property type="entry name" value="EF-hand"/>
    <property type="match status" value="2"/>
</dbReference>
<feature type="repeat" description="Solcar" evidence="8">
    <location>
        <begin position="433"/>
        <end position="522"/>
    </location>
</feature>
<feature type="repeat" description="Solcar" evidence="8">
    <location>
        <begin position="235"/>
        <end position="319"/>
    </location>
</feature>
<feature type="domain" description="EF-hand" evidence="10">
    <location>
        <begin position="11"/>
        <end position="46"/>
    </location>
</feature>
<dbReference type="OrthoDB" id="270584at2759"/>
<dbReference type="GO" id="GO:0055085">
    <property type="term" value="P:transmembrane transport"/>
    <property type="evidence" value="ECO:0007669"/>
    <property type="project" value="InterPro"/>
</dbReference>
<dbReference type="Proteomes" id="UP000075714">
    <property type="component" value="Unassembled WGS sequence"/>
</dbReference>
<dbReference type="STRING" id="33097.A0A150G9K3"/>
<reference evidence="12" key="1">
    <citation type="journal article" date="2016" name="Nat. Commun.">
        <title>The Gonium pectorale genome demonstrates co-option of cell cycle regulation during the evolution of multicellularity.</title>
        <authorList>
            <person name="Hanschen E.R."/>
            <person name="Marriage T.N."/>
            <person name="Ferris P.J."/>
            <person name="Hamaji T."/>
            <person name="Toyoda A."/>
            <person name="Fujiyama A."/>
            <person name="Neme R."/>
            <person name="Noguchi H."/>
            <person name="Minakuchi Y."/>
            <person name="Suzuki M."/>
            <person name="Kawai-Toyooka H."/>
            <person name="Smith D.R."/>
            <person name="Sparks H."/>
            <person name="Anderson J."/>
            <person name="Bakaric R."/>
            <person name="Luria V."/>
            <person name="Karger A."/>
            <person name="Kirschner M.W."/>
            <person name="Durand P.M."/>
            <person name="Michod R.E."/>
            <person name="Nozaki H."/>
            <person name="Olson B.J."/>
        </authorList>
    </citation>
    <scope>NUCLEOTIDE SEQUENCE [LARGE SCALE GENOMIC DNA]</scope>
    <source>
        <strain evidence="12">NIES-2863</strain>
    </source>
</reference>
<protein>
    <recommendedName>
        <fullName evidence="10">EF-hand domain-containing protein</fullName>
    </recommendedName>
</protein>
<comment type="caution">
    <text evidence="11">The sequence shown here is derived from an EMBL/GenBank/DDBJ whole genome shotgun (WGS) entry which is preliminary data.</text>
</comment>
<evidence type="ECO:0000256" key="6">
    <source>
        <dbReference type="ARBA" id="ARBA00022989"/>
    </source>
</evidence>
<dbReference type="PANTHER" id="PTHR24089">
    <property type="entry name" value="SOLUTE CARRIER FAMILY 25"/>
    <property type="match status" value="1"/>
</dbReference>
<comment type="subcellular location">
    <subcellularLocation>
        <location evidence="1">Mitochondrion inner membrane</location>
        <topology evidence="1">Multi-pass membrane protein</topology>
    </subcellularLocation>
</comment>
<feature type="region of interest" description="Disordered" evidence="9">
    <location>
        <begin position="82"/>
        <end position="102"/>
    </location>
</feature>
<dbReference type="SMART" id="SM00054">
    <property type="entry name" value="EFh"/>
    <property type="match status" value="2"/>
</dbReference>
<keyword evidence="6" id="KW-1133">Transmembrane helix</keyword>
<evidence type="ECO:0000256" key="2">
    <source>
        <dbReference type="ARBA" id="ARBA00022448"/>
    </source>
</evidence>
<evidence type="ECO:0000256" key="8">
    <source>
        <dbReference type="PROSITE-ProRule" id="PRU00282"/>
    </source>
</evidence>
<keyword evidence="2" id="KW-0813">Transport</keyword>
<feature type="compositionally biased region" description="Low complexity" evidence="9">
    <location>
        <begin position="88"/>
        <end position="98"/>
    </location>
</feature>
<sequence length="659" mass="67542">MADAGEERPPDRDAGLRKTFKSIDVDGKGHITEKDLEAFAARNGLPSSYAAHFASAVRATHSNHNNSGSNAGAGAADSFAVCGGGEGAQRQQQQPQQVEDAEDADAELTFGMFRRFVRSREEALRRAFSLFDQDGDGRISLDDLEDSLARVAVTCPRTRCIYRCRTRMAAHLHSKAAPEHGSLGFSEFRDFFLLLPQQDMLVEYWLAAGAVPELSDKLSLGRAGNEAAAAAGAKGSPWGHLLAGAIAGATSRTATAPLETLRLAAMAGQLQSRSLAQAASDIVSSQGWAGLYRGNLLNVLRSAPQKALDFFVFDAFKRLLGDDTTAQTFLAAGLAGCTSWVALYPLEVVRSRITVAAAAAAAAGPRLASSAAAAAASPNLVAALTGLVRAEGAGALYRGLGPSVAAIFPEAAITYGLHDALKKAYTRLAHEEPGVAPSLAFGVLSAFCGQLVSFPLETVSRRLQVAAAGSTSGGLGGMVAVVRGLLAEGGPAALYRGIGAATLRLIPMACVSFGTYEAVRAMVVAWEQQRDEQQVKQMLTSRCVPLVLEGPDGDREVVGRICTPPGAQAPTICGTTVCTGELLEASPLPPAAAAASGAGPTPVPGAACPAAVATTAQTFSHSPPAPESAPAGTAARAGPDACCCSCSAGAAVCDGAAAG</sequence>
<evidence type="ECO:0000313" key="12">
    <source>
        <dbReference type="Proteomes" id="UP000075714"/>
    </source>
</evidence>
<dbReference type="InterPro" id="IPR002048">
    <property type="entry name" value="EF_hand_dom"/>
</dbReference>
<keyword evidence="5" id="KW-0106">Calcium</keyword>
<dbReference type="SUPFAM" id="SSF103506">
    <property type="entry name" value="Mitochondrial carrier"/>
    <property type="match status" value="1"/>
</dbReference>
<evidence type="ECO:0000256" key="4">
    <source>
        <dbReference type="ARBA" id="ARBA00022737"/>
    </source>
</evidence>
<dbReference type="Pfam" id="PF13202">
    <property type="entry name" value="EF-hand_5"/>
    <property type="match status" value="1"/>
</dbReference>
<evidence type="ECO:0000313" key="11">
    <source>
        <dbReference type="EMBL" id="KXZ46508.1"/>
    </source>
</evidence>
<keyword evidence="3 8" id="KW-0812">Transmembrane</keyword>
<evidence type="ECO:0000256" key="1">
    <source>
        <dbReference type="ARBA" id="ARBA00004448"/>
    </source>
</evidence>
<organism evidence="11 12">
    <name type="scientific">Gonium pectorale</name>
    <name type="common">Green alga</name>
    <dbReference type="NCBI Taxonomy" id="33097"/>
    <lineage>
        <taxon>Eukaryota</taxon>
        <taxon>Viridiplantae</taxon>
        <taxon>Chlorophyta</taxon>
        <taxon>core chlorophytes</taxon>
        <taxon>Chlorophyceae</taxon>
        <taxon>CS clade</taxon>
        <taxon>Chlamydomonadales</taxon>
        <taxon>Volvocaceae</taxon>
        <taxon>Gonium</taxon>
    </lineage>
</organism>
<dbReference type="PRINTS" id="PR00926">
    <property type="entry name" value="MITOCARRIER"/>
</dbReference>
<feature type="domain" description="EF-hand" evidence="10">
    <location>
        <begin position="119"/>
        <end position="154"/>
    </location>
</feature>
<dbReference type="SUPFAM" id="SSF47473">
    <property type="entry name" value="EF-hand"/>
    <property type="match status" value="1"/>
</dbReference>
<evidence type="ECO:0000256" key="7">
    <source>
        <dbReference type="ARBA" id="ARBA00023136"/>
    </source>
</evidence>